<sequence length="184" mass="21011">MRADSQRGRDLVSPEVSRTLHAGSSGTHVDGILLDNYMRNLTDEIKSAEMLSPNPLEEVLVPEGHPGPFVVFVRSGTRNDEFYSFRVFMMSLHTYYGDMREVFRGVMRFRVQGGRLLYVVGCPLSQEFCKYNSKGYVTLTPSKQLIREVLLKVDRFEASLFEPRVRHRVHASDPAKEAELLDLV</sequence>
<dbReference type="AlphaFoldDB" id="A0A3R7Q0H9"/>
<evidence type="ECO:0000256" key="1">
    <source>
        <dbReference type="SAM" id="MobiDB-lite"/>
    </source>
</evidence>
<reference evidence="2 3" key="1">
    <citation type="submission" date="2018-04" db="EMBL/GenBank/DDBJ databases">
        <authorList>
            <person name="Zhang X."/>
            <person name="Yuan J."/>
            <person name="Li F."/>
            <person name="Xiang J."/>
        </authorList>
    </citation>
    <scope>NUCLEOTIDE SEQUENCE [LARGE SCALE GENOMIC DNA]</scope>
    <source>
        <tissue evidence="2">Muscle</tissue>
    </source>
</reference>
<name>A0A3R7Q0H9_PENVA</name>
<comment type="caution">
    <text evidence="2">The sequence shown here is derived from an EMBL/GenBank/DDBJ whole genome shotgun (WGS) entry which is preliminary data.</text>
</comment>
<gene>
    <name evidence="2" type="ORF">C7M84_016611</name>
</gene>
<dbReference type="OrthoDB" id="6357463at2759"/>
<keyword evidence="3" id="KW-1185">Reference proteome</keyword>
<protein>
    <submittedName>
        <fullName evidence="2">Uncharacterized protein</fullName>
    </submittedName>
</protein>
<evidence type="ECO:0000313" key="3">
    <source>
        <dbReference type="Proteomes" id="UP000283509"/>
    </source>
</evidence>
<evidence type="ECO:0000313" key="2">
    <source>
        <dbReference type="EMBL" id="ROT65422.1"/>
    </source>
</evidence>
<proteinExistence type="predicted"/>
<reference evidence="2 3" key="2">
    <citation type="submission" date="2019-01" db="EMBL/GenBank/DDBJ databases">
        <title>The decoding of complex shrimp genome reveals the adaptation for benthos swimmer, frequently molting mechanism and breeding impact on genome.</title>
        <authorList>
            <person name="Sun Y."/>
            <person name="Gao Y."/>
            <person name="Yu Y."/>
        </authorList>
    </citation>
    <scope>NUCLEOTIDE SEQUENCE [LARGE SCALE GENOMIC DNA]</scope>
    <source>
        <tissue evidence="2">Muscle</tissue>
    </source>
</reference>
<dbReference type="Proteomes" id="UP000283509">
    <property type="component" value="Unassembled WGS sequence"/>
</dbReference>
<organism evidence="2 3">
    <name type="scientific">Penaeus vannamei</name>
    <name type="common">Whiteleg shrimp</name>
    <name type="synonym">Litopenaeus vannamei</name>
    <dbReference type="NCBI Taxonomy" id="6689"/>
    <lineage>
        <taxon>Eukaryota</taxon>
        <taxon>Metazoa</taxon>
        <taxon>Ecdysozoa</taxon>
        <taxon>Arthropoda</taxon>
        <taxon>Crustacea</taxon>
        <taxon>Multicrustacea</taxon>
        <taxon>Malacostraca</taxon>
        <taxon>Eumalacostraca</taxon>
        <taxon>Eucarida</taxon>
        <taxon>Decapoda</taxon>
        <taxon>Dendrobranchiata</taxon>
        <taxon>Penaeoidea</taxon>
        <taxon>Penaeidae</taxon>
        <taxon>Penaeus</taxon>
    </lineage>
</organism>
<feature type="compositionally biased region" description="Basic and acidic residues" evidence="1">
    <location>
        <begin position="1"/>
        <end position="12"/>
    </location>
</feature>
<feature type="region of interest" description="Disordered" evidence="1">
    <location>
        <begin position="1"/>
        <end position="23"/>
    </location>
</feature>
<dbReference type="EMBL" id="QCYY01003086">
    <property type="protein sequence ID" value="ROT65422.1"/>
    <property type="molecule type" value="Genomic_DNA"/>
</dbReference>
<accession>A0A3R7Q0H9</accession>